<feature type="DNA-binding region" description="OmpR/PhoB-type" evidence="7">
    <location>
        <begin position="123"/>
        <end position="219"/>
    </location>
</feature>
<dbReference type="SMART" id="SM00862">
    <property type="entry name" value="Trans_reg_C"/>
    <property type="match status" value="1"/>
</dbReference>
<dbReference type="CDD" id="cd17624">
    <property type="entry name" value="REC_OmpR_PmrA-like"/>
    <property type="match status" value="1"/>
</dbReference>
<reference evidence="10 11" key="1">
    <citation type="submission" date="2018-05" db="EMBL/GenBank/DDBJ databases">
        <title>complete genome sequence of Aquabacterium olei NBRC 110486.</title>
        <authorList>
            <person name="Tang B."/>
            <person name="Chang J."/>
            <person name="Zhang L."/>
            <person name="Yang H."/>
        </authorList>
    </citation>
    <scope>NUCLEOTIDE SEQUENCE [LARGE SCALE GENOMIC DNA]</scope>
    <source>
        <strain evidence="10 11">NBRC 110486</strain>
    </source>
</reference>
<dbReference type="KEGG" id="aon:DEH84_00685"/>
<dbReference type="PANTHER" id="PTHR48111">
    <property type="entry name" value="REGULATOR OF RPOS"/>
    <property type="match status" value="1"/>
</dbReference>
<keyword evidence="4 7" id="KW-0238">DNA-binding</keyword>
<evidence type="ECO:0000256" key="4">
    <source>
        <dbReference type="ARBA" id="ARBA00023125"/>
    </source>
</evidence>
<organism evidence="10 11">
    <name type="scientific">Aquabacterium olei</name>
    <dbReference type="NCBI Taxonomy" id="1296669"/>
    <lineage>
        <taxon>Bacteria</taxon>
        <taxon>Pseudomonadati</taxon>
        <taxon>Pseudomonadota</taxon>
        <taxon>Betaproteobacteria</taxon>
        <taxon>Burkholderiales</taxon>
        <taxon>Aquabacterium</taxon>
    </lineage>
</organism>
<feature type="modified residue" description="4-aspartylphosphate" evidence="6">
    <location>
        <position position="51"/>
    </location>
</feature>
<dbReference type="InterPro" id="IPR039420">
    <property type="entry name" value="WalR-like"/>
</dbReference>
<evidence type="ECO:0000313" key="11">
    <source>
        <dbReference type="Proteomes" id="UP000244892"/>
    </source>
</evidence>
<dbReference type="InterPro" id="IPR016032">
    <property type="entry name" value="Sig_transdc_resp-reg_C-effctor"/>
</dbReference>
<proteinExistence type="predicted"/>
<keyword evidence="11" id="KW-1185">Reference proteome</keyword>
<dbReference type="Gene3D" id="6.10.250.690">
    <property type="match status" value="1"/>
</dbReference>
<evidence type="ECO:0000256" key="2">
    <source>
        <dbReference type="ARBA" id="ARBA00023012"/>
    </source>
</evidence>
<keyword evidence="3" id="KW-0805">Transcription regulation</keyword>
<evidence type="ECO:0000256" key="3">
    <source>
        <dbReference type="ARBA" id="ARBA00023015"/>
    </source>
</evidence>
<dbReference type="CDD" id="cd00383">
    <property type="entry name" value="trans_reg_C"/>
    <property type="match status" value="1"/>
</dbReference>
<dbReference type="FunFam" id="3.40.50.2300:FF:000002">
    <property type="entry name" value="DNA-binding response regulator PhoP"/>
    <property type="match status" value="1"/>
</dbReference>
<name>A0A2U8FMH2_9BURK</name>
<keyword evidence="5" id="KW-0804">Transcription</keyword>
<dbReference type="PROSITE" id="PS50110">
    <property type="entry name" value="RESPONSE_REGULATORY"/>
    <property type="match status" value="1"/>
</dbReference>
<dbReference type="SMART" id="SM00448">
    <property type="entry name" value="REC"/>
    <property type="match status" value="1"/>
</dbReference>
<dbReference type="GO" id="GO:0006355">
    <property type="term" value="P:regulation of DNA-templated transcription"/>
    <property type="evidence" value="ECO:0007669"/>
    <property type="project" value="InterPro"/>
</dbReference>
<keyword evidence="2" id="KW-0902">Two-component regulatory system</keyword>
<dbReference type="GO" id="GO:0000156">
    <property type="term" value="F:phosphorelay response regulator activity"/>
    <property type="evidence" value="ECO:0007669"/>
    <property type="project" value="TreeGrafter"/>
</dbReference>
<dbReference type="GO" id="GO:0032993">
    <property type="term" value="C:protein-DNA complex"/>
    <property type="evidence" value="ECO:0007669"/>
    <property type="project" value="TreeGrafter"/>
</dbReference>
<evidence type="ECO:0000256" key="5">
    <source>
        <dbReference type="ARBA" id="ARBA00023163"/>
    </source>
</evidence>
<dbReference type="Gene3D" id="3.40.50.2300">
    <property type="match status" value="1"/>
</dbReference>
<dbReference type="PROSITE" id="PS51755">
    <property type="entry name" value="OMPR_PHOB"/>
    <property type="match status" value="1"/>
</dbReference>
<dbReference type="SUPFAM" id="SSF46894">
    <property type="entry name" value="C-terminal effector domain of the bipartite response regulators"/>
    <property type="match status" value="1"/>
</dbReference>
<evidence type="ECO:0000313" key="10">
    <source>
        <dbReference type="EMBL" id="AWI52127.1"/>
    </source>
</evidence>
<dbReference type="AlphaFoldDB" id="A0A2U8FMH2"/>
<feature type="domain" description="Response regulatory" evidence="8">
    <location>
        <begin position="2"/>
        <end position="116"/>
    </location>
</feature>
<evidence type="ECO:0000256" key="7">
    <source>
        <dbReference type="PROSITE-ProRule" id="PRU01091"/>
    </source>
</evidence>
<gene>
    <name evidence="10" type="ORF">DEH84_00685</name>
</gene>
<evidence type="ECO:0000259" key="8">
    <source>
        <dbReference type="PROSITE" id="PS50110"/>
    </source>
</evidence>
<dbReference type="GO" id="GO:0000976">
    <property type="term" value="F:transcription cis-regulatory region binding"/>
    <property type="evidence" value="ECO:0007669"/>
    <property type="project" value="TreeGrafter"/>
</dbReference>
<dbReference type="PANTHER" id="PTHR48111:SF67">
    <property type="entry name" value="TRANSCRIPTIONAL REGULATORY PROTEIN TCTD"/>
    <property type="match status" value="1"/>
</dbReference>
<dbReference type="Pfam" id="PF00072">
    <property type="entry name" value="Response_reg"/>
    <property type="match status" value="1"/>
</dbReference>
<dbReference type="SUPFAM" id="SSF52172">
    <property type="entry name" value="CheY-like"/>
    <property type="match status" value="1"/>
</dbReference>
<dbReference type="InterPro" id="IPR001867">
    <property type="entry name" value="OmpR/PhoB-type_DNA-bd"/>
</dbReference>
<dbReference type="OrthoDB" id="9802426at2"/>
<dbReference type="EMBL" id="CP029210">
    <property type="protein sequence ID" value="AWI52127.1"/>
    <property type="molecule type" value="Genomic_DNA"/>
</dbReference>
<evidence type="ECO:0000256" key="1">
    <source>
        <dbReference type="ARBA" id="ARBA00022553"/>
    </source>
</evidence>
<evidence type="ECO:0000259" key="9">
    <source>
        <dbReference type="PROSITE" id="PS51755"/>
    </source>
</evidence>
<dbReference type="RefSeq" id="WP_109033845.1">
    <property type="nucleotide sequence ID" value="NZ_CP029210.1"/>
</dbReference>
<keyword evidence="1 6" id="KW-0597">Phosphoprotein</keyword>
<dbReference type="Proteomes" id="UP000244892">
    <property type="component" value="Chromosome"/>
</dbReference>
<sequence length="221" mass="24112">MRLLLVEDQEALADCLAKALRQGGHAVDVMGRGDHADHALATQPYDLAILDLNLPGIDGLEVLRRLRARGSGLPVLILTARDSLAERVSGLDMGADDYLAKPFELSELEARVRALSRRGMGRAPVVRVGRLAFDTASRLVTCEGRPLSLTPRELAVLEALLSRLDRPVARELLFEKVYDMDASARPEAIESYVSRLRKKLEGTGASITTLRGLGYLLTDAD</sequence>
<dbReference type="InterPro" id="IPR036388">
    <property type="entry name" value="WH-like_DNA-bd_sf"/>
</dbReference>
<accession>A0A2U8FMH2</accession>
<evidence type="ECO:0000256" key="6">
    <source>
        <dbReference type="PROSITE-ProRule" id="PRU00169"/>
    </source>
</evidence>
<dbReference type="GO" id="GO:0005829">
    <property type="term" value="C:cytosol"/>
    <property type="evidence" value="ECO:0007669"/>
    <property type="project" value="TreeGrafter"/>
</dbReference>
<dbReference type="Gene3D" id="1.10.10.10">
    <property type="entry name" value="Winged helix-like DNA-binding domain superfamily/Winged helix DNA-binding domain"/>
    <property type="match status" value="1"/>
</dbReference>
<dbReference type="InterPro" id="IPR001789">
    <property type="entry name" value="Sig_transdc_resp-reg_receiver"/>
</dbReference>
<feature type="domain" description="OmpR/PhoB-type" evidence="9">
    <location>
        <begin position="123"/>
        <end position="219"/>
    </location>
</feature>
<protein>
    <submittedName>
        <fullName evidence="10">DNA-binding response regulator</fullName>
    </submittedName>
</protein>
<dbReference type="Pfam" id="PF00486">
    <property type="entry name" value="Trans_reg_C"/>
    <property type="match status" value="1"/>
</dbReference>
<dbReference type="InterPro" id="IPR011006">
    <property type="entry name" value="CheY-like_superfamily"/>
</dbReference>